<dbReference type="Proteomes" id="UP000602284">
    <property type="component" value="Unassembled WGS sequence"/>
</dbReference>
<name>A0ABS1J623_9BACL</name>
<dbReference type="RefSeq" id="WP_201631204.1">
    <property type="nucleotide sequence ID" value="NZ_JAEQNB010000001.1"/>
</dbReference>
<dbReference type="InterPro" id="IPR025266">
    <property type="entry name" value="TerB_N"/>
</dbReference>
<evidence type="ECO:0000313" key="4">
    <source>
        <dbReference type="Proteomes" id="UP000602284"/>
    </source>
</evidence>
<protein>
    <submittedName>
        <fullName evidence="3">TerB N-terminal domain-containing protein</fullName>
    </submittedName>
</protein>
<dbReference type="EMBL" id="JAEQNB010000001">
    <property type="protein sequence ID" value="MBL0385731.1"/>
    <property type="molecule type" value="Genomic_DNA"/>
</dbReference>
<keyword evidence="4" id="KW-1185">Reference proteome</keyword>
<dbReference type="Pfam" id="PF13208">
    <property type="entry name" value="TerB_N"/>
    <property type="match status" value="1"/>
</dbReference>
<accession>A0ABS1J623</accession>
<organism evidence="3 4">
    <name type="scientific">Tumebacillus amylolyticus</name>
    <dbReference type="NCBI Taxonomy" id="2801339"/>
    <lineage>
        <taxon>Bacteria</taxon>
        <taxon>Bacillati</taxon>
        <taxon>Bacillota</taxon>
        <taxon>Bacilli</taxon>
        <taxon>Bacillales</taxon>
        <taxon>Alicyclobacillaceae</taxon>
        <taxon>Tumebacillus</taxon>
    </lineage>
</organism>
<comment type="caution">
    <text evidence="3">The sequence shown here is derived from an EMBL/GenBank/DDBJ whole genome shotgun (WGS) entry which is preliminary data.</text>
</comment>
<reference evidence="3 4" key="1">
    <citation type="submission" date="2021-01" db="EMBL/GenBank/DDBJ databases">
        <title>Tumebacillus sp. strain ITR2 16S ribosomal RNA gene Genome sequencing and assembly.</title>
        <authorList>
            <person name="Kang M."/>
        </authorList>
    </citation>
    <scope>NUCLEOTIDE SEQUENCE [LARGE SCALE GENOMIC DNA]</scope>
    <source>
        <strain evidence="3 4">ITR2</strain>
    </source>
</reference>
<dbReference type="Pfam" id="PF15615">
    <property type="entry name" value="TerB_C"/>
    <property type="match status" value="1"/>
</dbReference>
<evidence type="ECO:0000259" key="2">
    <source>
        <dbReference type="Pfam" id="PF15615"/>
    </source>
</evidence>
<sequence length="456" mass="53770">MQFREAVRRYRDVQGTSSPEVEFSHNWPKHEHLDRDQLQWFLYWRSLWERGYVRKTSLSYMNLHIFELLSLEYRQDPQLAVERLVEFYNDFHDIQPRLDVTVVRWIGDFYLKMGEIDNALYWYTHGTAGDLFEKLSWYRFGHRDIPLSFLQKVAGVPKSQFYREHMPGIEPEIERLMQAAFRKFYEIEGMHPLDKFARYTDEPTIYLFSNTPIHEKYYLDGFRRYEQAGTFVHFVKHALRYAENLLRRVEKKPRLKCDESLALYFQDLESDYPVPEVPEKKKEPREGKASGVATEIVQPTLTVELPEEPVVLDLSRVQALTTETEWLVDMMQEENSAEEPLMREAPVVSAVSTVSVTTPSPALFSDIEAGELEEFLENLNGGEQAFLRHLVESGERERRRLAEWLKLKRMFLDATVMKLNESAMDAGFEPLLEDDEDEVYIAEEHEAALREWASRG</sequence>
<evidence type="ECO:0000259" key="1">
    <source>
        <dbReference type="Pfam" id="PF13208"/>
    </source>
</evidence>
<proteinExistence type="predicted"/>
<gene>
    <name evidence="3" type="ORF">JJB07_03620</name>
</gene>
<feature type="domain" description="TerB-C" evidence="2">
    <location>
        <begin position="306"/>
        <end position="449"/>
    </location>
</feature>
<feature type="domain" description="TerB N-terminal" evidence="1">
    <location>
        <begin position="17"/>
        <end position="154"/>
    </location>
</feature>
<evidence type="ECO:0000313" key="3">
    <source>
        <dbReference type="EMBL" id="MBL0385731.1"/>
    </source>
</evidence>
<dbReference type="InterPro" id="IPR028932">
    <property type="entry name" value="TerB-C"/>
</dbReference>